<keyword evidence="2" id="KW-0472">Membrane</keyword>
<evidence type="ECO:0000313" key="4">
    <source>
        <dbReference type="Proteomes" id="UP001519460"/>
    </source>
</evidence>
<evidence type="ECO:0000256" key="1">
    <source>
        <dbReference type="SAM" id="MobiDB-lite"/>
    </source>
</evidence>
<sequence>MNDSGGTAGVIIGIVFGCLGLIAGAVLIIYYCSKKSSSSASSKSLFLSVNVVKPSSSGKIISPPTPAFRATPAPFAPGNPSYPNPLGDRYKSQFNDDAPYSPYPENPPSYRSAMADDQGYLPWSPNVTPYPSQPEPATASPVGLESMCVHKQ</sequence>
<evidence type="ECO:0000256" key="2">
    <source>
        <dbReference type="SAM" id="Phobius"/>
    </source>
</evidence>
<feature type="transmembrane region" description="Helical" evidence="2">
    <location>
        <begin position="6"/>
        <end position="32"/>
    </location>
</feature>
<protein>
    <submittedName>
        <fullName evidence="3">Uncharacterized protein</fullName>
    </submittedName>
</protein>
<keyword evidence="2" id="KW-1133">Transmembrane helix</keyword>
<keyword evidence="2" id="KW-0812">Transmembrane</keyword>
<proteinExistence type="predicted"/>
<accession>A0ABD0M9H1</accession>
<organism evidence="3 4">
    <name type="scientific">Batillaria attramentaria</name>
    <dbReference type="NCBI Taxonomy" id="370345"/>
    <lineage>
        <taxon>Eukaryota</taxon>
        <taxon>Metazoa</taxon>
        <taxon>Spiralia</taxon>
        <taxon>Lophotrochozoa</taxon>
        <taxon>Mollusca</taxon>
        <taxon>Gastropoda</taxon>
        <taxon>Caenogastropoda</taxon>
        <taxon>Sorbeoconcha</taxon>
        <taxon>Cerithioidea</taxon>
        <taxon>Batillariidae</taxon>
        <taxon>Batillaria</taxon>
    </lineage>
</organism>
<feature type="region of interest" description="Disordered" evidence="1">
    <location>
        <begin position="71"/>
        <end position="152"/>
    </location>
</feature>
<reference evidence="3 4" key="1">
    <citation type="journal article" date="2023" name="Sci. Data">
        <title>Genome assembly of the Korean intertidal mud-creeper Batillaria attramentaria.</title>
        <authorList>
            <person name="Patra A.K."/>
            <person name="Ho P.T."/>
            <person name="Jun S."/>
            <person name="Lee S.J."/>
            <person name="Kim Y."/>
            <person name="Won Y.J."/>
        </authorList>
    </citation>
    <scope>NUCLEOTIDE SEQUENCE [LARGE SCALE GENOMIC DNA]</scope>
    <source>
        <strain evidence="3">Wonlab-2016</strain>
    </source>
</reference>
<evidence type="ECO:0000313" key="3">
    <source>
        <dbReference type="EMBL" id="KAK7508041.1"/>
    </source>
</evidence>
<dbReference type="Proteomes" id="UP001519460">
    <property type="component" value="Unassembled WGS sequence"/>
</dbReference>
<feature type="compositionally biased region" description="Pro residues" evidence="1">
    <location>
        <begin position="74"/>
        <end position="83"/>
    </location>
</feature>
<name>A0ABD0M9H1_9CAEN</name>
<gene>
    <name evidence="3" type="ORF">BaRGS_00001006</name>
</gene>
<keyword evidence="4" id="KW-1185">Reference proteome</keyword>
<dbReference type="EMBL" id="JACVVK020000003">
    <property type="protein sequence ID" value="KAK7508041.1"/>
    <property type="molecule type" value="Genomic_DNA"/>
</dbReference>
<dbReference type="AlphaFoldDB" id="A0ABD0M9H1"/>
<comment type="caution">
    <text evidence="3">The sequence shown here is derived from an EMBL/GenBank/DDBJ whole genome shotgun (WGS) entry which is preliminary data.</text>
</comment>